<keyword evidence="4" id="KW-0238">DNA-binding</keyword>
<protein>
    <submittedName>
        <fullName evidence="9">Site-specific DNA recombinase</fullName>
    </submittedName>
</protein>
<dbReference type="GO" id="GO:0015074">
    <property type="term" value="P:DNA integration"/>
    <property type="evidence" value="ECO:0007669"/>
    <property type="project" value="UniProtKB-KW"/>
</dbReference>
<organism evidence="9 10">
    <name type="scientific">Edaphosphingomonas laterariae</name>
    <dbReference type="NCBI Taxonomy" id="861865"/>
    <lineage>
        <taxon>Bacteria</taxon>
        <taxon>Pseudomonadati</taxon>
        <taxon>Pseudomonadota</taxon>
        <taxon>Alphaproteobacteria</taxon>
        <taxon>Sphingomonadales</taxon>
        <taxon>Rhizorhabdaceae</taxon>
        <taxon>Edaphosphingomonas</taxon>
    </lineage>
</organism>
<dbReference type="PANTHER" id="PTHR30461:SF2">
    <property type="entry name" value="SERINE RECOMBINASE PINE-RELATED"/>
    <property type="match status" value="1"/>
</dbReference>
<gene>
    <name evidence="9" type="ORF">SAMN06295912_12813</name>
</gene>
<dbReference type="CDD" id="cd03768">
    <property type="entry name" value="SR_ResInv"/>
    <property type="match status" value="1"/>
</dbReference>
<evidence type="ECO:0000256" key="3">
    <source>
        <dbReference type="ARBA" id="ARBA00023100"/>
    </source>
</evidence>
<dbReference type="PROSITE" id="PS51736">
    <property type="entry name" value="RECOMBINASES_3"/>
    <property type="match status" value="1"/>
</dbReference>
<dbReference type="PANTHER" id="PTHR30461">
    <property type="entry name" value="DNA-INVERTASE FROM LAMBDOID PROPHAGE"/>
    <property type="match status" value="1"/>
</dbReference>
<dbReference type="FunFam" id="3.40.50.1390:FF:000001">
    <property type="entry name" value="DNA recombinase"/>
    <property type="match status" value="1"/>
</dbReference>
<evidence type="ECO:0000313" key="10">
    <source>
        <dbReference type="Proteomes" id="UP000198281"/>
    </source>
</evidence>
<dbReference type="Gene3D" id="3.40.50.1390">
    <property type="entry name" value="Resolvase, N-terminal catalytic domain"/>
    <property type="match status" value="1"/>
</dbReference>
<feature type="active site" description="O-(5'-phospho-DNA)-serine intermediate" evidence="6 7">
    <location>
        <position position="10"/>
    </location>
</feature>
<dbReference type="InterPro" id="IPR036162">
    <property type="entry name" value="Resolvase-like_N_sf"/>
</dbReference>
<dbReference type="AlphaFoldDB" id="A0A239IYK1"/>
<dbReference type="CDD" id="cd00569">
    <property type="entry name" value="HTH_Hin_like"/>
    <property type="match status" value="1"/>
</dbReference>
<dbReference type="Gene3D" id="1.10.10.60">
    <property type="entry name" value="Homeodomain-like"/>
    <property type="match status" value="1"/>
</dbReference>
<evidence type="ECO:0000313" key="9">
    <source>
        <dbReference type="EMBL" id="SNS98288.1"/>
    </source>
</evidence>
<dbReference type="OrthoDB" id="114045at2"/>
<evidence type="ECO:0000256" key="2">
    <source>
        <dbReference type="ARBA" id="ARBA00022908"/>
    </source>
</evidence>
<dbReference type="Pfam" id="PF02796">
    <property type="entry name" value="HTH_7"/>
    <property type="match status" value="1"/>
</dbReference>
<dbReference type="GO" id="GO:0000150">
    <property type="term" value="F:DNA strand exchange activity"/>
    <property type="evidence" value="ECO:0007669"/>
    <property type="project" value="UniProtKB-KW"/>
</dbReference>
<dbReference type="InterPro" id="IPR006120">
    <property type="entry name" value="Resolvase_HTH_dom"/>
</dbReference>
<dbReference type="Pfam" id="PF00239">
    <property type="entry name" value="Resolvase"/>
    <property type="match status" value="1"/>
</dbReference>
<keyword evidence="2" id="KW-0229">DNA integration</keyword>
<evidence type="ECO:0000259" key="8">
    <source>
        <dbReference type="PROSITE" id="PS51736"/>
    </source>
</evidence>
<dbReference type="Proteomes" id="UP000198281">
    <property type="component" value="Unassembled WGS sequence"/>
</dbReference>
<name>A0A239IYK1_9SPHN</name>
<evidence type="ECO:0000256" key="7">
    <source>
        <dbReference type="PROSITE-ProRule" id="PRU10137"/>
    </source>
</evidence>
<dbReference type="InterPro" id="IPR050639">
    <property type="entry name" value="SSR_resolvase"/>
</dbReference>
<dbReference type="InterPro" id="IPR009057">
    <property type="entry name" value="Homeodomain-like_sf"/>
</dbReference>
<dbReference type="PROSITE" id="PS00397">
    <property type="entry name" value="RECOMBINASES_1"/>
    <property type="match status" value="1"/>
</dbReference>
<dbReference type="InterPro" id="IPR006118">
    <property type="entry name" value="Recombinase_CS"/>
</dbReference>
<dbReference type="EMBL" id="FZOS01000028">
    <property type="protein sequence ID" value="SNS98288.1"/>
    <property type="molecule type" value="Genomic_DNA"/>
</dbReference>
<sequence>MARIGYARVSTEEQNLDLQLFALTNAGCDRVFSDHGVSALAKRRRGFDQALKALRSGDTFVIWKMDRAFRSLRHALEVFDHFEAEGIEFHVLTEGIDTTTPMGRCFYQIRNAFAELERNLISERTKAGLQEARRRGTRLGRPRALSRRQIADARQRHSRGETMAQIAARSGVSERTMYRAMLASRAASPAAKHFRESAANL</sequence>
<evidence type="ECO:0000256" key="5">
    <source>
        <dbReference type="ARBA" id="ARBA00023172"/>
    </source>
</evidence>
<comment type="similarity">
    <text evidence="1">Belongs to the site-specific recombinase resolvase family.</text>
</comment>
<dbReference type="SUPFAM" id="SSF53041">
    <property type="entry name" value="Resolvase-like"/>
    <property type="match status" value="1"/>
</dbReference>
<evidence type="ECO:0000256" key="4">
    <source>
        <dbReference type="ARBA" id="ARBA00023125"/>
    </source>
</evidence>
<proteinExistence type="inferred from homology"/>
<keyword evidence="10" id="KW-1185">Reference proteome</keyword>
<dbReference type="GO" id="GO:0003677">
    <property type="term" value="F:DNA binding"/>
    <property type="evidence" value="ECO:0007669"/>
    <property type="project" value="UniProtKB-KW"/>
</dbReference>
<feature type="domain" description="Resolvase/invertase-type recombinase catalytic" evidence="8">
    <location>
        <begin position="2"/>
        <end position="136"/>
    </location>
</feature>
<reference evidence="10" key="1">
    <citation type="submission" date="2017-06" db="EMBL/GenBank/DDBJ databases">
        <authorList>
            <person name="Varghese N."/>
            <person name="Submissions S."/>
        </authorList>
    </citation>
    <scope>NUCLEOTIDE SEQUENCE [LARGE SCALE GENOMIC DNA]</scope>
    <source>
        <strain evidence="10">LNB2</strain>
    </source>
</reference>
<accession>A0A239IYK1</accession>
<evidence type="ECO:0000256" key="6">
    <source>
        <dbReference type="PIRSR" id="PIRSR606118-50"/>
    </source>
</evidence>
<keyword evidence="5" id="KW-0233">DNA recombination</keyword>
<dbReference type="InterPro" id="IPR006119">
    <property type="entry name" value="Resolv_N"/>
</dbReference>
<evidence type="ECO:0000256" key="1">
    <source>
        <dbReference type="ARBA" id="ARBA00009913"/>
    </source>
</evidence>
<dbReference type="SUPFAM" id="SSF46689">
    <property type="entry name" value="Homeodomain-like"/>
    <property type="match status" value="1"/>
</dbReference>
<dbReference type="SMART" id="SM00857">
    <property type="entry name" value="Resolvase"/>
    <property type="match status" value="1"/>
</dbReference>
<keyword evidence="3" id="KW-0230">DNA invertase</keyword>